<comment type="similarity">
    <text evidence="1">Belongs to the helicase family.</text>
</comment>
<dbReference type="CDD" id="cd04491">
    <property type="entry name" value="SoSSB_OBF"/>
    <property type="match status" value="1"/>
</dbReference>
<dbReference type="InterPro" id="IPR010285">
    <property type="entry name" value="DNA_helicase_pif1-like_DEAD"/>
</dbReference>
<evidence type="ECO:0000259" key="5">
    <source>
        <dbReference type="Pfam" id="PF20209"/>
    </source>
</evidence>
<sequence length="1832" mass="209926">MEKFHNIVKDGPTFVCSCCDQLWYKKSVQNAQNCLNKIPATALSFARVSIDSKTSSWLCGTCVKYLKLGEVPPYSVENGVHFWPCPQELELFPLEERLVALRVPFMQIRELPRGGQLSLKGNVVNVPADISSVVTSLPRTFSDSQTIPLRFKRKLEYKHSVLDQNIRPNKVLQAAKWLVTNSALYKAEGVTVRTDLDAFSSAQSEQLNVLPFEEDGDTSESNPIEQTSTCIDSNLHEDDWTEVPNFDNRAAGQLDTMLTSHSAEEISNVALCLAPCEGQKPLGLFQDTHSECLSFPSLFCGKPRPQHKRTVHYSDICKVELRHKDRRVSMSVSNIFYKAKKLQIHHIQQQVQLSIRKCKRGNKKLTAGYLKEIENVRALIHQDEGYRVFKSLRGSPPYWERAKKDIFAMIRQCGIPTWFASFSAAETKWYHLLNILAQTIYNKQYTEEELQNLTWEQKCDLIQKDPVTCCRHFDFMVQEFIKCILLSPVHPVGMIEDYFYRVEFQKRGSPHIHMLIWVSDAPQFQTSTHDEITTFIDKYVTCNNTAHTEDMVQLLNYQNHRHAKTCKKYNENICRFSFPMFPFPRTMILQPLDQNMPSEQLLHITANYQKICCELEKMKFGEDITFSQFLDRLQLTEEEYLQAVQSSLKIEKVFLKRSPNEIRVNNYNTFLLRTWRANMDLQFVLHPYACAMYIVSYISKSQRGMSNLLQHAVQECKDGNSSIQESVRHIGNKFLNHIEMSAQEAVYYILQIPLRKATRSFIFINTSPPSDRSFLLKPLSKISQLPDNSHDIESDSLLKKYARRPRKLDNLCLADFAAWYDFSFEQDKEPDIPLDDDSTPENDSNQHSLNNSIYQVGQMLIKKRSKAKIIRYVRYNKHSDSENYFREQLVLFIPWRKENMIICNCTNFQQRYEQVKHQISITAANYNKNNTAVDILFATAEYDLSGHEQEALNSAPNASHSESQDKNTPQPVARNYANLNPLCHNRRDAYDIGQDLGIAVNVTDQEELHQPRLPHHEYSFLINGLNKKQQQFFYHVLNWFKIKKEPIYTFLTGGAGVGKTRLLTALYQALLRTLNSQPGENPDDIKIILVAPTGKAAYNIRGSTIHSAFCIPANKSLSVYSALTSEKLNTLQSKYRHLKLVIIDEISMVGIRLFNYINYRLQQIKGNQNIFGSVSIIAVGDLFQLQPVYDRWIFQNPLDGYSALANNVWKEKFSIFELDEIMRQKDDLLFAQILNRMREGKHTDNDLNTLRKRIETDKAKLPTECLYLFPTNALSENHNEQIYNALQGQKVMVQAVDVVVGDLPNTVIAKIRKSIPERSQETMGLIKSLPVAVGQRVEMCLNTNVSDGLTNGASGIIKYIDMVDDNSVTCIWVAFDDASVGKQSRIENRHYFHRNIQHSWTPVFRASRLFRVGKHHNAQVLRKQFPLRPASAKTVHRSQGDTVSQLVVNIPGKTAHCHICYVALSRVTTMSHLYITNLKDEQVKVSPQVLAEMERLRNERQLTNNLCDLSTIKNSVIVVQQNVRSLKKHIQDVCSDKNIMTADILAFTEANLQNDIHDKQYNIDGYFTYTNCDNSLAIYSKYEAQLQQDFSHISRHVKAVFLSFKTSEVNSSVLIKNFICKPSNLVLTTTTKVYRCAPVTAIPSAFMQEAIKLVHPPDAPVVTIQAAKTSPVKSTTTVRGYIVQDEAVRTVDVRQQPTDVRTIVLEDKTGKAKLSLWRDLAKTQVAPGNYIEAKNVLISTYNNEVTLGSTSRTTLQVLPTPKENVSIEVAAFIKDDLQYEIFTSDEQQFVIEEQLLLSKYKVEAANLEEHLLNLLPFQLEGQTQSKEFINLQ</sequence>
<dbReference type="GO" id="GO:0005524">
    <property type="term" value="F:ATP binding"/>
    <property type="evidence" value="ECO:0007669"/>
    <property type="project" value="UniProtKB-KW"/>
</dbReference>
<dbReference type="GO" id="GO:0006310">
    <property type="term" value="P:DNA recombination"/>
    <property type="evidence" value="ECO:0007669"/>
    <property type="project" value="UniProtKB-KW"/>
</dbReference>
<evidence type="ECO:0000259" key="3">
    <source>
        <dbReference type="Pfam" id="PF05970"/>
    </source>
</evidence>
<dbReference type="Pfam" id="PF14214">
    <property type="entry name" value="Helitron_like_N"/>
    <property type="match status" value="1"/>
</dbReference>
<evidence type="ECO:0000256" key="1">
    <source>
        <dbReference type="RuleBase" id="RU363044"/>
    </source>
</evidence>
<evidence type="ECO:0000256" key="2">
    <source>
        <dbReference type="SAM" id="MobiDB-lite"/>
    </source>
</evidence>
<keyword evidence="1" id="KW-0233">DNA recombination</keyword>
<keyword evidence="1" id="KW-0227">DNA damage</keyword>
<evidence type="ECO:0000313" key="7">
    <source>
        <dbReference type="Proteomes" id="UP001152320"/>
    </source>
</evidence>
<keyword evidence="1" id="KW-0378">Hydrolase</keyword>
<dbReference type="GO" id="GO:0016787">
    <property type="term" value="F:hydrolase activity"/>
    <property type="evidence" value="ECO:0007669"/>
    <property type="project" value="UniProtKB-KW"/>
</dbReference>
<comment type="catalytic activity">
    <reaction evidence="1">
        <text>ATP + H2O = ADP + phosphate + H(+)</text>
        <dbReference type="Rhea" id="RHEA:13065"/>
        <dbReference type="ChEBI" id="CHEBI:15377"/>
        <dbReference type="ChEBI" id="CHEBI:15378"/>
        <dbReference type="ChEBI" id="CHEBI:30616"/>
        <dbReference type="ChEBI" id="CHEBI:43474"/>
        <dbReference type="ChEBI" id="CHEBI:456216"/>
        <dbReference type="EC" id="5.6.2.3"/>
    </reaction>
</comment>
<dbReference type="InterPro" id="IPR027417">
    <property type="entry name" value="P-loop_NTPase"/>
</dbReference>
<name>A0A9Q1HG96_HOLLE</name>
<dbReference type="OrthoDB" id="10036850at2759"/>
<dbReference type="InterPro" id="IPR012340">
    <property type="entry name" value="NA-bd_OB-fold"/>
</dbReference>
<dbReference type="Pfam" id="PF05970">
    <property type="entry name" value="PIF1"/>
    <property type="match status" value="1"/>
</dbReference>
<evidence type="ECO:0000313" key="6">
    <source>
        <dbReference type="EMBL" id="KAJ8048747.1"/>
    </source>
</evidence>
<dbReference type="GO" id="GO:0006281">
    <property type="term" value="P:DNA repair"/>
    <property type="evidence" value="ECO:0007669"/>
    <property type="project" value="UniProtKB-KW"/>
</dbReference>
<dbReference type="GO" id="GO:0043139">
    <property type="term" value="F:5'-3' DNA helicase activity"/>
    <property type="evidence" value="ECO:0007669"/>
    <property type="project" value="UniProtKB-EC"/>
</dbReference>
<keyword evidence="1" id="KW-0067">ATP-binding</keyword>
<feature type="compositionally biased region" description="Polar residues" evidence="2">
    <location>
        <begin position="951"/>
        <end position="970"/>
    </location>
</feature>
<proteinExistence type="inferred from homology"/>
<dbReference type="Gene3D" id="2.40.50.140">
    <property type="entry name" value="Nucleic acid-binding proteins"/>
    <property type="match status" value="1"/>
</dbReference>
<dbReference type="InterPro" id="IPR051055">
    <property type="entry name" value="PIF1_helicase"/>
</dbReference>
<keyword evidence="7" id="KW-1185">Reference proteome</keyword>
<protein>
    <recommendedName>
        <fullName evidence="1">ATP-dependent DNA helicase</fullName>
        <ecNumber evidence="1">5.6.2.3</ecNumber>
    </recommendedName>
</protein>
<dbReference type="GO" id="GO:0000723">
    <property type="term" value="P:telomere maintenance"/>
    <property type="evidence" value="ECO:0007669"/>
    <property type="project" value="InterPro"/>
</dbReference>
<dbReference type="EMBL" id="JAIZAY010000001">
    <property type="protein sequence ID" value="KAJ8048747.1"/>
    <property type="molecule type" value="Genomic_DNA"/>
</dbReference>
<dbReference type="SUPFAM" id="SSF50249">
    <property type="entry name" value="Nucleic acid-binding proteins"/>
    <property type="match status" value="1"/>
</dbReference>
<reference evidence="6" key="1">
    <citation type="submission" date="2021-10" db="EMBL/GenBank/DDBJ databases">
        <title>Tropical sea cucumber genome reveals ecological adaptation and Cuvierian tubules defense mechanism.</title>
        <authorList>
            <person name="Chen T."/>
        </authorList>
    </citation>
    <scope>NUCLEOTIDE SEQUENCE</scope>
    <source>
        <strain evidence="6">Nanhai2018</strain>
        <tissue evidence="6">Muscle</tissue>
    </source>
</reference>
<dbReference type="Pfam" id="PF20209">
    <property type="entry name" value="DUF6570"/>
    <property type="match status" value="1"/>
</dbReference>
<comment type="caution">
    <text evidence="6">The sequence shown here is derived from an EMBL/GenBank/DDBJ whole genome shotgun (WGS) entry which is preliminary data.</text>
</comment>
<dbReference type="PANTHER" id="PTHR47642:SF5">
    <property type="entry name" value="ATP-DEPENDENT DNA HELICASE"/>
    <property type="match status" value="1"/>
</dbReference>
<dbReference type="PANTHER" id="PTHR47642">
    <property type="entry name" value="ATP-DEPENDENT DNA HELICASE"/>
    <property type="match status" value="1"/>
</dbReference>
<keyword evidence="1" id="KW-0547">Nucleotide-binding</keyword>
<organism evidence="6 7">
    <name type="scientific">Holothuria leucospilota</name>
    <name type="common">Black long sea cucumber</name>
    <name type="synonym">Mertensiothuria leucospilota</name>
    <dbReference type="NCBI Taxonomy" id="206669"/>
    <lineage>
        <taxon>Eukaryota</taxon>
        <taxon>Metazoa</taxon>
        <taxon>Echinodermata</taxon>
        <taxon>Eleutherozoa</taxon>
        <taxon>Echinozoa</taxon>
        <taxon>Holothuroidea</taxon>
        <taxon>Aspidochirotacea</taxon>
        <taxon>Aspidochirotida</taxon>
        <taxon>Holothuriidae</taxon>
        <taxon>Holothuria</taxon>
    </lineage>
</organism>
<gene>
    <name evidence="6" type="ORF">HOLleu_01182</name>
</gene>
<evidence type="ECO:0000259" key="4">
    <source>
        <dbReference type="Pfam" id="PF14214"/>
    </source>
</evidence>
<dbReference type="Proteomes" id="UP001152320">
    <property type="component" value="Chromosome 1"/>
</dbReference>
<feature type="domain" description="DUF6570" evidence="5">
    <location>
        <begin position="69"/>
        <end position="189"/>
    </location>
</feature>
<dbReference type="InterPro" id="IPR046700">
    <property type="entry name" value="DUF6570"/>
</dbReference>
<comment type="cofactor">
    <cofactor evidence="1">
        <name>Mg(2+)</name>
        <dbReference type="ChEBI" id="CHEBI:18420"/>
    </cofactor>
</comment>
<accession>A0A9Q1HG96</accession>
<feature type="domain" description="Helitron helicase-like" evidence="4">
    <location>
        <begin position="334"/>
        <end position="516"/>
    </location>
</feature>
<dbReference type="SUPFAM" id="SSF52540">
    <property type="entry name" value="P-loop containing nucleoside triphosphate hydrolases"/>
    <property type="match status" value="2"/>
</dbReference>
<feature type="domain" description="DNA helicase Pif1-like DEAD-box helicase" evidence="3">
    <location>
        <begin position="1025"/>
        <end position="1245"/>
    </location>
</feature>
<feature type="region of interest" description="Disordered" evidence="2">
    <location>
        <begin position="948"/>
        <end position="975"/>
    </location>
</feature>
<dbReference type="InterPro" id="IPR025476">
    <property type="entry name" value="Helitron_helicase-like"/>
</dbReference>
<dbReference type="EC" id="5.6.2.3" evidence="1"/>
<dbReference type="Gene3D" id="3.40.50.300">
    <property type="entry name" value="P-loop containing nucleotide triphosphate hydrolases"/>
    <property type="match status" value="1"/>
</dbReference>
<keyword evidence="1 6" id="KW-0347">Helicase</keyword>
<keyword evidence="1" id="KW-0234">DNA repair</keyword>